<keyword evidence="3" id="KW-1185">Reference proteome</keyword>
<evidence type="ECO:0000313" key="2">
    <source>
        <dbReference type="EMBL" id="KAF2435280.1"/>
    </source>
</evidence>
<reference evidence="2" key="1">
    <citation type="journal article" date="2020" name="Stud. Mycol.">
        <title>101 Dothideomycetes genomes: a test case for predicting lifestyles and emergence of pathogens.</title>
        <authorList>
            <person name="Haridas S."/>
            <person name="Albert R."/>
            <person name="Binder M."/>
            <person name="Bloem J."/>
            <person name="Labutti K."/>
            <person name="Salamov A."/>
            <person name="Andreopoulos B."/>
            <person name="Baker S."/>
            <person name="Barry K."/>
            <person name="Bills G."/>
            <person name="Bluhm B."/>
            <person name="Cannon C."/>
            <person name="Castanera R."/>
            <person name="Culley D."/>
            <person name="Daum C."/>
            <person name="Ezra D."/>
            <person name="Gonzalez J."/>
            <person name="Henrissat B."/>
            <person name="Kuo A."/>
            <person name="Liang C."/>
            <person name="Lipzen A."/>
            <person name="Lutzoni F."/>
            <person name="Magnuson J."/>
            <person name="Mondo S."/>
            <person name="Nolan M."/>
            <person name="Ohm R."/>
            <person name="Pangilinan J."/>
            <person name="Park H.-J."/>
            <person name="Ramirez L."/>
            <person name="Alfaro M."/>
            <person name="Sun H."/>
            <person name="Tritt A."/>
            <person name="Yoshinaga Y."/>
            <person name="Zwiers L.-H."/>
            <person name="Turgeon B."/>
            <person name="Goodwin S."/>
            <person name="Spatafora J."/>
            <person name="Crous P."/>
            <person name="Grigoriev I."/>
        </authorList>
    </citation>
    <scope>NUCLEOTIDE SEQUENCE</scope>
    <source>
        <strain evidence="2">CBS 130266</strain>
    </source>
</reference>
<dbReference type="AlphaFoldDB" id="A0A9P4NZD3"/>
<organism evidence="2 3">
    <name type="scientific">Tothia fuscella</name>
    <dbReference type="NCBI Taxonomy" id="1048955"/>
    <lineage>
        <taxon>Eukaryota</taxon>
        <taxon>Fungi</taxon>
        <taxon>Dikarya</taxon>
        <taxon>Ascomycota</taxon>
        <taxon>Pezizomycotina</taxon>
        <taxon>Dothideomycetes</taxon>
        <taxon>Pleosporomycetidae</taxon>
        <taxon>Venturiales</taxon>
        <taxon>Cylindrosympodiaceae</taxon>
        <taxon>Tothia</taxon>
    </lineage>
</organism>
<proteinExistence type="predicted"/>
<feature type="region of interest" description="Disordered" evidence="1">
    <location>
        <begin position="21"/>
        <end position="131"/>
    </location>
</feature>
<evidence type="ECO:0000256" key="1">
    <source>
        <dbReference type="SAM" id="MobiDB-lite"/>
    </source>
</evidence>
<feature type="compositionally biased region" description="Gly residues" evidence="1">
    <location>
        <begin position="120"/>
        <end position="131"/>
    </location>
</feature>
<dbReference type="EMBL" id="MU007013">
    <property type="protein sequence ID" value="KAF2435280.1"/>
    <property type="molecule type" value="Genomic_DNA"/>
</dbReference>
<accession>A0A9P4NZD3</accession>
<dbReference type="Proteomes" id="UP000800235">
    <property type="component" value="Unassembled WGS sequence"/>
</dbReference>
<name>A0A9P4NZD3_9PEZI</name>
<comment type="caution">
    <text evidence="2">The sequence shown here is derived from an EMBL/GenBank/DDBJ whole genome shotgun (WGS) entry which is preliminary data.</text>
</comment>
<sequence length="131" mass="14228">MSRKVINFSLLRLSPSLRRFIHNQTPQAPPSKKQSSIPEWAESNTKLTPRNTINVIRDDKDTDPETQKATAGLGNEVNPLEMSPANLEASEARREGEGQPERGVEKVVLSKKVSPPKGKVVGGSGGRTGSE</sequence>
<gene>
    <name evidence="2" type="ORF">EJ08DRAFT_692546</name>
</gene>
<feature type="compositionally biased region" description="Low complexity" evidence="1">
    <location>
        <begin position="106"/>
        <end position="119"/>
    </location>
</feature>
<evidence type="ECO:0000313" key="3">
    <source>
        <dbReference type="Proteomes" id="UP000800235"/>
    </source>
</evidence>
<feature type="compositionally biased region" description="Polar residues" evidence="1">
    <location>
        <begin position="22"/>
        <end position="54"/>
    </location>
</feature>
<dbReference type="OrthoDB" id="4220319at2759"/>
<feature type="compositionally biased region" description="Basic and acidic residues" evidence="1">
    <location>
        <begin position="90"/>
        <end position="105"/>
    </location>
</feature>
<feature type="compositionally biased region" description="Basic and acidic residues" evidence="1">
    <location>
        <begin position="56"/>
        <end position="66"/>
    </location>
</feature>
<protein>
    <submittedName>
        <fullName evidence="2">Uncharacterized protein</fullName>
    </submittedName>
</protein>